<protein>
    <submittedName>
        <fullName evidence="3">Uncharacterized protein</fullName>
    </submittedName>
</protein>
<evidence type="ECO:0000313" key="3">
    <source>
        <dbReference type="WBParaSite" id="PDA_v2.g19205.t1"/>
    </source>
</evidence>
<evidence type="ECO:0000256" key="1">
    <source>
        <dbReference type="SAM" id="MobiDB-lite"/>
    </source>
</evidence>
<evidence type="ECO:0000313" key="2">
    <source>
        <dbReference type="Proteomes" id="UP000887578"/>
    </source>
</evidence>
<dbReference type="SUPFAM" id="SSF52833">
    <property type="entry name" value="Thioredoxin-like"/>
    <property type="match status" value="1"/>
</dbReference>
<proteinExistence type="predicted"/>
<organism evidence="2 3">
    <name type="scientific">Panagrolaimus davidi</name>
    <dbReference type="NCBI Taxonomy" id="227884"/>
    <lineage>
        <taxon>Eukaryota</taxon>
        <taxon>Metazoa</taxon>
        <taxon>Ecdysozoa</taxon>
        <taxon>Nematoda</taxon>
        <taxon>Chromadorea</taxon>
        <taxon>Rhabditida</taxon>
        <taxon>Tylenchina</taxon>
        <taxon>Panagrolaimomorpha</taxon>
        <taxon>Panagrolaimoidea</taxon>
        <taxon>Panagrolaimidae</taxon>
        <taxon>Panagrolaimus</taxon>
    </lineage>
</organism>
<feature type="region of interest" description="Disordered" evidence="1">
    <location>
        <begin position="1"/>
        <end position="31"/>
    </location>
</feature>
<dbReference type="InterPro" id="IPR036249">
    <property type="entry name" value="Thioredoxin-like_sf"/>
</dbReference>
<reference evidence="3" key="1">
    <citation type="submission" date="2022-11" db="UniProtKB">
        <authorList>
            <consortium name="WormBaseParasite"/>
        </authorList>
    </citation>
    <scope>IDENTIFICATION</scope>
</reference>
<dbReference type="Proteomes" id="UP000887578">
    <property type="component" value="Unplaced"/>
</dbReference>
<keyword evidence="2" id="KW-1185">Reference proteome</keyword>
<dbReference type="Gene3D" id="3.40.30.10">
    <property type="entry name" value="Glutaredoxin"/>
    <property type="match status" value="1"/>
</dbReference>
<dbReference type="WBParaSite" id="PDA_v2.g19205.t1">
    <property type="protein sequence ID" value="PDA_v2.g19205.t1"/>
    <property type="gene ID" value="PDA_v2.g19205"/>
</dbReference>
<accession>A0A914PMG7</accession>
<name>A0A914PMG7_9BILA</name>
<dbReference type="AlphaFoldDB" id="A0A914PMG7"/>
<sequence length="87" mass="9491">MDGGPNFGPRPGPQKYALARPSPGAGGLEQSPEPASILILIQREFCIKLPVWYTINDLPVGRRVDETLCLVQAFQFIDKHGEACLAN</sequence>